<dbReference type="InterPro" id="IPR036280">
    <property type="entry name" value="Multihaem_cyt_sf"/>
</dbReference>
<dbReference type="PANTHER" id="PTHR38604:SF1">
    <property type="entry name" value="PERIPLASMIC NITRATE REDUCTASE, ELECTRON TRANSFER SUBUNIT"/>
    <property type="match status" value="1"/>
</dbReference>
<reference evidence="15" key="1">
    <citation type="submission" date="2016-10" db="EMBL/GenBank/DDBJ databases">
        <authorList>
            <person name="Varghese N."/>
            <person name="Submissions S."/>
        </authorList>
    </citation>
    <scope>NUCLEOTIDE SEQUENCE [LARGE SCALE GENOMIC DNA]</scope>
    <source>
        <strain evidence="15">DSM 23317</strain>
    </source>
</reference>
<keyword evidence="10" id="KW-0408">Iron</keyword>
<evidence type="ECO:0000256" key="1">
    <source>
        <dbReference type="ARBA" id="ARBA00004418"/>
    </source>
</evidence>
<keyword evidence="15" id="KW-1185">Reference proteome</keyword>
<evidence type="ECO:0000256" key="12">
    <source>
        <dbReference type="SAM" id="MobiDB-lite"/>
    </source>
</evidence>
<comment type="similarity">
    <text evidence="2">Belongs to the NapB family.</text>
</comment>
<accession>A0A1G8T1U6</accession>
<evidence type="ECO:0000256" key="7">
    <source>
        <dbReference type="ARBA" id="ARBA00022729"/>
    </source>
</evidence>
<feature type="signal peptide" evidence="13">
    <location>
        <begin position="1"/>
        <end position="22"/>
    </location>
</feature>
<evidence type="ECO:0000256" key="9">
    <source>
        <dbReference type="ARBA" id="ARBA00022982"/>
    </source>
</evidence>
<evidence type="ECO:0000256" key="8">
    <source>
        <dbReference type="ARBA" id="ARBA00022764"/>
    </source>
</evidence>
<evidence type="ECO:0000256" key="6">
    <source>
        <dbReference type="ARBA" id="ARBA00022723"/>
    </source>
</evidence>
<gene>
    <name evidence="14" type="ORF">SAMN04488540_10785</name>
</gene>
<evidence type="ECO:0000256" key="13">
    <source>
        <dbReference type="SAM" id="SignalP"/>
    </source>
</evidence>
<keyword evidence="9" id="KW-0249">Electron transport</keyword>
<dbReference type="RefSeq" id="WP_090365166.1">
    <property type="nucleotide sequence ID" value="NZ_FNEM01000007.1"/>
</dbReference>
<comment type="subcellular location">
    <subcellularLocation>
        <location evidence="1">Periplasm</location>
    </subcellularLocation>
</comment>
<evidence type="ECO:0000313" key="15">
    <source>
        <dbReference type="Proteomes" id="UP000199527"/>
    </source>
</evidence>
<dbReference type="InterPro" id="IPR005591">
    <property type="entry name" value="NapB"/>
</dbReference>
<sequence>MKTAIIITTLVSTLTLASATRAGDDAVTQSLRGATPVAEQGAPEAAAQYPKKGKSIERTMAHQPPLVPHKASYPINLKRNGCVSCHSPAKAKRMKTTAIDPSHYLDDGKLDNRFYNCNQCHVPQASNREPDVGNSYRN</sequence>
<protein>
    <recommendedName>
        <fullName evidence="3">Periplasmic nitrate reductase, electron transfer subunit</fullName>
    </recommendedName>
    <alternativeName>
        <fullName evidence="11">Diheme cytochrome c NapB</fullName>
    </alternativeName>
</protein>
<dbReference type="Proteomes" id="UP000199527">
    <property type="component" value="Unassembled WGS sequence"/>
</dbReference>
<proteinExistence type="inferred from homology"/>
<keyword evidence="6" id="KW-0479">Metal-binding</keyword>
<evidence type="ECO:0000256" key="4">
    <source>
        <dbReference type="ARBA" id="ARBA00022448"/>
    </source>
</evidence>
<dbReference type="OrthoDB" id="13290at2"/>
<dbReference type="AlphaFoldDB" id="A0A1G8T1U6"/>
<dbReference type="Gene3D" id="1.10.1130.10">
    <property type="entry name" value="Flavocytochrome C3, Chain A"/>
    <property type="match status" value="1"/>
</dbReference>
<evidence type="ECO:0000256" key="5">
    <source>
        <dbReference type="ARBA" id="ARBA00022617"/>
    </source>
</evidence>
<feature type="region of interest" description="Disordered" evidence="12">
    <location>
        <begin position="34"/>
        <end position="72"/>
    </location>
</feature>
<dbReference type="PANTHER" id="PTHR38604">
    <property type="entry name" value="PERIPLASMIC NITRATE REDUCTASE, ELECTRON TRANSFER SUBUNIT"/>
    <property type="match status" value="1"/>
</dbReference>
<dbReference type="Pfam" id="PF03892">
    <property type="entry name" value="NapB"/>
    <property type="match status" value="1"/>
</dbReference>
<name>A0A1G8T1U6_9GAMM</name>
<keyword evidence="8" id="KW-0574">Periplasm</keyword>
<evidence type="ECO:0000256" key="2">
    <source>
        <dbReference type="ARBA" id="ARBA00007368"/>
    </source>
</evidence>
<feature type="chain" id="PRO_5011518093" description="Periplasmic nitrate reductase, electron transfer subunit" evidence="13">
    <location>
        <begin position="23"/>
        <end position="138"/>
    </location>
</feature>
<dbReference type="SUPFAM" id="SSF48695">
    <property type="entry name" value="Multiheme cytochromes"/>
    <property type="match status" value="1"/>
</dbReference>
<organism evidence="14 15">
    <name type="scientific">Ferrimonas sediminum</name>
    <dbReference type="NCBI Taxonomy" id="718193"/>
    <lineage>
        <taxon>Bacteria</taxon>
        <taxon>Pseudomonadati</taxon>
        <taxon>Pseudomonadota</taxon>
        <taxon>Gammaproteobacteria</taxon>
        <taxon>Alteromonadales</taxon>
        <taxon>Ferrimonadaceae</taxon>
        <taxon>Ferrimonas</taxon>
    </lineage>
</organism>
<dbReference type="EMBL" id="FNEM01000007">
    <property type="protein sequence ID" value="SDJ35582.1"/>
    <property type="molecule type" value="Genomic_DNA"/>
</dbReference>
<keyword evidence="7 13" id="KW-0732">Signal</keyword>
<dbReference type="GO" id="GO:0042597">
    <property type="term" value="C:periplasmic space"/>
    <property type="evidence" value="ECO:0007669"/>
    <property type="project" value="UniProtKB-SubCell"/>
</dbReference>
<keyword evidence="4" id="KW-0813">Transport</keyword>
<keyword evidence="5" id="KW-0349">Heme</keyword>
<evidence type="ECO:0000256" key="10">
    <source>
        <dbReference type="ARBA" id="ARBA00023004"/>
    </source>
</evidence>
<evidence type="ECO:0000313" key="14">
    <source>
        <dbReference type="EMBL" id="SDJ35582.1"/>
    </source>
</evidence>
<dbReference type="GO" id="GO:0009061">
    <property type="term" value="P:anaerobic respiration"/>
    <property type="evidence" value="ECO:0007669"/>
    <property type="project" value="InterPro"/>
</dbReference>
<evidence type="ECO:0000256" key="11">
    <source>
        <dbReference type="ARBA" id="ARBA00031832"/>
    </source>
</evidence>
<evidence type="ECO:0000256" key="3">
    <source>
        <dbReference type="ARBA" id="ARBA00013773"/>
    </source>
</evidence>
<dbReference type="GO" id="GO:0046872">
    <property type="term" value="F:metal ion binding"/>
    <property type="evidence" value="ECO:0007669"/>
    <property type="project" value="UniProtKB-KW"/>
</dbReference>